<keyword evidence="1" id="KW-0732">Signal</keyword>
<comment type="caution">
    <text evidence="2">The sequence shown here is derived from an EMBL/GenBank/DDBJ whole genome shotgun (WGS) entry which is preliminary data.</text>
</comment>
<accession>A0A2M6WRH9</accession>
<feature type="signal peptide" evidence="1">
    <location>
        <begin position="1"/>
        <end position="27"/>
    </location>
</feature>
<evidence type="ECO:0000256" key="1">
    <source>
        <dbReference type="SAM" id="SignalP"/>
    </source>
</evidence>
<evidence type="ECO:0000313" key="3">
    <source>
        <dbReference type="Proteomes" id="UP000228900"/>
    </source>
</evidence>
<dbReference type="CDD" id="cd22784">
    <property type="entry name" value="DPBB_MltA_YuiC-like"/>
    <property type="match status" value="1"/>
</dbReference>
<sequence length="155" mass="17212">MNINLRKKIYLIIASFAWCLSPYTALAAADRDSDIIQTSPVFVVAEPQYKVISSSVHPVTAYTSEVAQCDESPCITANGFNVCTHNEEDVIAANFLKFGTKVRIPELFGDRIFTVQDRMNSRFPNHVDVGMKDHTQAIQFGVTVATIEVVELDVL</sequence>
<feature type="chain" id="PRO_5014824648" description="3D domain-containing protein" evidence="1">
    <location>
        <begin position="28"/>
        <end position="155"/>
    </location>
</feature>
<evidence type="ECO:0008006" key="4">
    <source>
        <dbReference type="Google" id="ProtNLM"/>
    </source>
</evidence>
<name>A0A2M6WRH9_9BACT</name>
<dbReference type="AlphaFoldDB" id="A0A2M6WRH9"/>
<reference evidence="3" key="1">
    <citation type="submission" date="2017-09" db="EMBL/GenBank/DDBJ databases">
        <title>Depth-based differentiation of microbial function through sediment-hosted aquifers and enrichment of novel symbionts in the deep terrestrial subsurface.</title>
        <authorList>
            <person name="Probst A.J."/>
            <person name="Ladd B."/>
            <person name="Jarett J.K."/>
            <person name="Geller-Mcgrath D.E."/>
            <person name="Sieber C.M.K."/>
            <person name="Emerson J.B."/>
            <person name="Anantharaman K."/>
            <person name="Thomas B.C."/>
            <person name="Malmstrom R."/>
            <person name="Stieglmeier M."/>
            <person name="Klingl A."/>
            <person name="Woyke T."/>
            <person name="Ryan C.M."/>
            <person name="Banfield J.F."/>
        </authorList>
    </citation>
    <scope>NUCLEOTIDE SEQUENCE [LARGE SCALE GENOMIC DNA]</scope>
</reference>
<dbReference type="Proteomes" id="UP000228900">
    <property type="component" value="Unassembled WGS sequence"/>
</dbReference>
<protein>
    <recommendedName>
        <fullName evidence="4">3D domain-containing protein</fullName>
    </recommendedName>
</protein>
<dbReference type="EMBL" id="PFAQ01000003">
    <property type="protein sequence ID" value="PIT95364.1"/>
    <property type="molecule type" value="Genomic_DNA"/>
</dbReference>
<evidence type="ECO:0000313" key="2">
    <source>
        <dbReference type="EMBL" id="PIT95364.1"/>
    </source>
</evidence>
<organism evidence="2 3">
    <name type="scientific">Candidatus Falkowbacteria bacterium CG10_big_fil_rev_8_21_14_0_10_39_9</name>
    <dbReference type="NCBI Taxonomy" id="1974566"/>
    <lineage>
        <taxon>Bacteria</taxon>
        <taxon>Candidatus Falkowiibacteriota</taxon>
    </lineage>
</organism>
<proteinExistence type="predicted"/>
<gene>
    <name evidence="2" type="ORF">COT98_00110</name>
</gene>